<accession>A0A9D2DY42</accession>
<protein>
    <submittedName>
        <fullName evidence="1">Uncharacterized protein</fullName>
    </submittedName>
</protein>
<evidence type="ECO:0000313" key="2">
    <source>
        <dbReference type="Proteomes" id="UP000824044"/>
    </source>
</evidence>
<reference evidence="1" key="2">
    <citation type="submission" date="2021-04" db="EMBL/GenBank/DDBJ databases">
        <authorList>
            <person name="Gilroy R."/>
        </authorList>
    </citation>
    <scope>NUCLEOTIDE SEQUENCE</scope>
    <source>
        <strain evidence="1">CHK33-5263</strain>
    </source>
</reference>
<dbReference type="AlphaFoldDB" id="A0A9D2DY42"/>
<dbReference type="EMBL" id="DXBS01000130">
    <property type="protein sequence ID" value="HIZ25193.1"/>
    <property type="molecule type" value="Genomic_DNA"/>
</dbReference>
<proteinExistence type="predicted"/>
<comment type="caution">
    <text evidence="1">The sequence shown here is derived from an EMBL/GenBank/DDBJ whole genome shotgun (WGS) entry which is preliminary data.</text>
</comment>
<evidence type="ECO:0000313" key="1">
    <source>
        <dbReference type="EMBL" id="HIZ25193.1"/>
    </source>
</evidence>
<organism evidence="1 2">
    <name type="scientific">Candidatus Gallimonas intestinigallinarum</name>
    <dbReference type="NCBI Taxonomy" id="2838604"/>
    <lineage>
        <taxon>Bacteria</taxon>
        <taxon>Bacillati</taxon>
        <taxon>Bacillota</taxon>
        <taxon>Clostridia</taxon>
        <taxon>Candidatus Gallimonas</taxon>
    </lineage>
</organism>
<reference evidence="1" key="1">
    <citation type="journal article" date="2021" name="PeerJ">
        <title>Extensive microbial diversity within the chicken gut microbiome revealed by metagenomics and culture.</title>
        <authorList>
            <person name="Gilroy R."/>
            <person name="Ravi A."/>
            <person name="Getino M."/>
            <person name="Pursley I."/>
            <person name="Horton D.L."/>
            <person name="Alikhan N.F."/>
            <person name="Baker D."/>
            <person name="Gharbi K."/>
            <person name="Hall N."/>
            <person name="Watson M."/>
            <person name="Adriaenssens E.M."/>
            <person name="Foster-Nyarko E."/>
            <person name="Jarju S."/>
            <person name="Secka A."/>
            <person name="Antonio M."/>
            <person name="Oren A."/>
            <person name="Chaudhuri R.R."/>
            <person name="La Ragione R."/>
            <person name="Hildebrand F."/>
            <person name="Pallen M.J."/>
        </authorList>
    </citation>
    <scope>NUCLEOTIDE SEQUENCE</scope>
    <source>
        <strain evidence="1">CHK33-5263</strain>
    </source>
</reference>
<dbReference type="Proteomes" id="UP000824044">
    <property type="component" value="Unassembled WGS sequence"/>
</dbReference>
<gene>
    <name evidence="1" type="ORF">H9812_07005</name>
</gene>
<name>A0A9D2DY42_9FIRM</name>
<sequence>MKKETIKQYPIVRYLCLLLVVALLFAGVTFSRYQSRFTSENSVGVAEFDASYTIDSVNTTSFGNTHFWQLYNGFWMDQGSGTASTVRITMYNNSAIDLRPTLRLEGPAEFWENIALQITPTTGTGSNIAADTENPLTTQLVIADLVKERTEATQDNEHVFEYDKYRQWSEGETFNTSTSDNFGQLGSRESTLAMTGGITVSETDGTVSGSVTATRQSTTVGKVPETRPENNWNMTITASMKDVDFSLGFTRQQGSSALPALYLDCTANVPYYTIEIDIPRELTPSRSTTYVVYLNWTNAIQAKALGIEFPTGNSTASDTGFDVDGNFWNNLIENAQPTTIKTSETSFTVLGYHFNYTNVPYSTSAGGDIAGDTTVRLTRNFANGISYQHIARLNENDAVFPHDIDPENGYYRCSGDNPAYFATDTIRNLKTDFLPETLKTMQGGSGNDNTYDYVGVSEKGYTTRISVNFVQTSVLPATGTTSTTF</sequence>